<dbReference type="EMBL" id="UYRT01103897">
    <property type="protein sequence ID" value="VDN43812.1"/>
    <property type="molecule type" value="Genomic_DNA"/>
</dbReference>
<dbReference type="Pfam" id="PF25359">
    <property type="entry name" value="PH_met_RdRP"/>
    <property type="match status" value="1"/>
</dbReference>
<feature type="domain" description="PH-like" evidence="1">
    <location>
        <begin position="1"/>
        <end position="43"/>
    </location>
</feature>
<proteinExistence type="predicted"/>
<dbReference type="InterPro" id="IPR057493">
    <property type="entry name" value="PH_RdRP-assoc"/>
</dbReference>
<keyword evidence="3" id="KW-1185">Reference proteome</keyword>
<evidence type="ECO:0000313" key="3">
    <source>
        <dbReference type="Proteomes" id="UP000271098"/>
    </source>
</evidence>
<evidence type="ECO:0000313" key="4">
    <source>
        <dbReference type="WBParaSite" id="GPUH_0002517001-mRNA-1"/>
    </source>
</evidence>
<gene>
    <name evidence="2" type="ORF">GPUH_LOCUS25142</name>
</gene>
<dbReference type="WBParaSite" id="GPUH_0002517001-mRNA-1">
    <property type="protein sequence ID" value="GPUH_0002517001-mRNA-1"/>
    <property type="gene ID" value="GPUH_0002517001"/>
</dbReference>
<sequence>MAINDSSCLCLELKDDSSDSTLYKILSCLGWAVKIPIEFSNIDFDYFDVSRYADAPVQYTKYSNGYAGQPPPERVNPECERKIKQCGALELENLIVNLLSRGAVRDQILLTLEVLRQLIGVVDAAKQVPSLFAAFRKIRDRVFRQKPILEQISRTQQQENHLPLPQKVCFSISAKTTLMISRPQRVLANVRYVESRSGWYIVPCKTHHASPHLFSSVTILCASEKAVVISSHISIRH</sequence>
<name>A0A183EVZ9_9BILA</name>
<organism evidence="4">
    <name type="scientific">Gongylonema pulchrum</name>
    <dbReference type="NCBI Taxonomy" id="637853"/>
    <lineage>
        <taxon>Eukaryota</taxon>
        <taxon>Metazoa</taxon>
        <taxon>Ecdysozoa</taxon>
        <taxon>Nematoda</taxon>
        <taxon>Chromadorea</taxon>
        <taxon>Rhabditida</taxon>
        <taxon>Spirurina</taxon>
        <taxon>Spiruromorpha</taxon>
        <taxon>Spiruroidea</taxon>
        <taxon>Gongylonematidae</taxon>
        <taxon>Gongylonema</taxon>
    </lineage>
</organism>
<reference evidence="2 3" key="2">
    <citation type="submission" date="2018-11" db="EMBL/GenBank/DDBJ databases">
        <authorList>
            <consortium name="Pathogen Informatics"/>
        </authorList>
    </citation>
    <scope>NUCLEOTIDE SEQUENCE [LARGE SCALE GENOMIC DNA]</scope>
</reference>
<dbReference type="Proteomes" id="UP000271098">
    <property type="component" value="Unassembled WGS sequence"/>
</dbReference>
<dbReference type="AlphaFoldDB" id="A0A183EVZ9"/>
<accession>A0A183EVZ9</accession>
<evidence type="ECO:0000313" key="2">
    <source>
        <dbReference type="EMBL" id="VDN43812.1"/>
    </source>
</evidence>
<reference evidence="4" key="1">
    <citation type="submission" date="2016-06" db="UniProtKB">
        <authorList>
            <consortium name="WormBaseParasite"/>
        </authorList>
    </citation>
    <scope>IDENTIFICATION</scope>
</reference>
<evidence type="ECO:0000259" key="1">
    <source>
        <dbReference type="Pfam" id="PF25359"/>
    </source>
</evidence>
<protein>
    <submittedName>
        <fullName evidence="4">BH4_AAA_HYDROXYL_2 domain-containing protein</fullName>
    </submittedName>
</protein>